<dbReference type="FunFam" id="2.10.25.10:FF:000083">
    <property type="entry name" value="Laminin subunit alpha"/>
    <property type="match status" value="1"/>
</dbReference>
<gene>
    <name evidence="14" type="ORF">g.45976</name>
</gene>
<evidence type="ECO:0000256" key="10">
    <source>
        <dbReference type="PROSITE-ProRule" id="PRU00460"/>
    </source>
</evidence>
<dbReference type="GO" id="GO:0005102">
    <property type="term" value="F:signaling receptor binding"/>
    <property type="evidence" value="ECO:0007669"/>
    <property type="project" value="InterPro"/>
</dbReference>
<feature type="domain" description="Laminin EGF-like" evidence="12">
    <location>
        <begin position="934"/>
        <end position="980"/>
    </location>
</feature>
<keyword evidence="11" id="KW-0175">Coiled coil</keyword>
<evidence type="ECO:0000259" key="12">
    <source>
        <dbReference type="PROSITE" id="PS50027"/>
    </source>
</evidence>
<dbReference type="GO" id="GO:0030155">
    <property type="term" value="P:regulation of cell adhesion"/>
    <property type="evidence" value="ECO:0007669"/>
    <property type="project" value="InterPro"/>
</dbReference>
<dbReference type="Pfam" id="PF00052">
    <property type="entry name" value="Laminin_B"/>
    <property type="match status" value="1"/>
</dbReference>
<dbReference type="InterPro" id="IPR009254">
    <property type="entry name" value="Laminin_aI"/>
</dbReference>
<keyword evidence="6" id="KW-0084">Basement membrane</keyword>
<dbReference type="PROSITE" id="PS01248">
    <property type="entry name" value="EGF_LAM_1"/>
    <property type="match status" value="4"/>
</dbReference>
<dbReference type="InterPro" id="IPR000742">
    <property type="entry name" value="EGF"/>
</dbReference>
<evidence type="ECO:0000313" key="14">
    <source>
        <dbReference type="EMBL" id="JAT31992.1"/>
    </source>
</evidence>
<dbReference type="GO" id="GO:0048731">
    <property type="term" value="P:system development"/>
    <property type="evidence" value="ECO:0007669"/>
    <property type="project" value="UniProtKB-ARBA"/>
</dbReference>
<dbReference type="GO" id="GO:0045995">
    <property type="term" value="P:regulation of embryonic development"/>
    <property type="evidence" value="ECO:0007669"/>
    <property type="project" value="InterPro"/>
</dbReference>
<evidence type="ECO:0000256" key="8">
    <source>
        <dbReference type="ARBA" id="ARBA00023180"/>
    </source>
</evidence>
<dbReference type="GO" id="GO:0009887">
    <property type="term" value="P:animal organ morphogenesis"/>
    <property type="evidence" value="ECO:0007669"/>
    <property type="project" value="TreeGrafter"/>
</dbReference>
<feature type="coiled-coil region" evidence="11">
    <location>
        <begin position="1221"/>
        <end position="1255"/>
    </location>
</feature>
<dbReference type="InterPro" id="IPR000034">
    <property type="entry name" value="Laminin_IV"/>
</dbReference>
<protein>
    <recommendedName>
        <fullName evidence="15">Laminin subunit alpha</fullName>
    </recommendedName>
</protein>
<feature type="disulfide bond" evidence="10">
    <location>
        <begin position="304"/>
        <end position="321"/>
    </location>
</feature>
<dbReference type="InterPro" id="IPR002049">
    <property type="entry name" value="LE_dom"/>
</dbReference>
<feature type="disulfide bond" evidence="10">
    <location>
        <begin position="859"/>
        <end position="868"/>
    </location>
</feature>
<keyword evidence="4" id="KW-0732">Signal</keyword>
<name>A0A1B6M7T3_9HEMI</name>
<dbReference type="FunFam" id="2.10.25.10:FF:000407">
    <property type="entry name" value="Laminin subunit alpha-3"/>
    <property type="match status" value="1"/>
</dbReference>
<dbReference type="PANTHER" id="PTHR10574:SF406">
    <property type="entry name" value="LAMININ SUBUNIT ALPHA 5"/>
    <property type="match status" value="1"/>
</dbReference>
<feature type="disulfide bond" evidence="10">
    <location>
        <begin position="414"/>
        <end position="423"/>
    </location>
</feature>
<comment type="caution">
    <text evidence="10">Lacks conserved residue(s) required for the propagation of feature annotation.</text>
</comment>
<dbReference type="Pfam" id="PF00053">
    <property type="entry name" value="EGF_laminin"/>
    <property type="match status" value="9"/>
</dbReference>
<feature type="disulfide bond" evidence="10">
    <location>
        <begin position="906"/>
        <end position="915"/>
    </location>
</feature>
<dbReference type="SMART" id="SM00281">
    <property type="entry name" value="LamB"/>
    <property type="match status" value="1"/>
</dbReference>
<dbReference type="PROSITE" id="PS50027">
    <property type="entry name" value="EGF_LAM_2"/>
    <property type="match status" value="6"/>
</dbReference>
<feature type="non-terminal residue" evidence="14">
    <location>
        <position position="1"/>
    </location>
</feature>
<dbReference type="Pfam" id="PF06008">
    <property type="entry name" value="Laminin_I"/>
    <property type="match status" value="1"/>
</dbReference>
<evidence type="ECO:0000256" key="2">
    <source>
        <dbReference type="ARBA" id="ARBA00022525"/>
    </source>
</evidence>
<sequence>RWHAVRPGSRSSPATRAVQAWSHAGRKTTLYPCDYTIVCRHVVLDPLGRVAHFNFDSNFVSVVLKGVGDVNVAVESVVAVPEEAWNLDYIKPKPVCVRKGGKCVQATFYSPAEAKKIEFEEGNEEQFATELPAHIFSNATGLIILRGEDNVVDVTGKVPSPGVYQFVIHYYQPDFPEFEMDAILQNGQFYESKLPLTHCPATSGCRALVKQADGNTAFQLTENFVLTLKAPAGKTVWLDHVLVLPRDTNMERVTQEEPLDQTAEFISQCGKDSFYIDEHTTGFCRDAVFSLTSAYNNGAIPCQCDFDGSLSFECEQFGGQCPCKPNVIGRRCEACQTGYFGFPDCKSCECPSTAICTYTGECVCPPRVTGELCDQCEEYTYGYDPIIGCSSCNCNPLGVQGSLQCDTLTGTCPCKPNVVGRTCERCQSGHWQFPYCQTCDCDLRGTTFEICDQVSAECFCKVNVYGQACDLCKEGTFNIQEKNEEGCTRCFCFGKTTRCTGSSLYIDRISEAEGWKLTVGTVGKVVTLEDTDVNVEMISPENLGADLTNEVFHNKTVYFSAPSAYLGKKLTSYGGALNYSIFYTPGPFGRAMEGPDVIIHGADIYLLYYALEQPAATQTYAATLDIVESNFVLPTGLQTTREQIMQVLERVQGIYIRATYWEDSVTTRLLRFSLDSASDRFNANSGFALAVEQCMCPSAYQGLSCEECADGYYRATTGPYGGFCVPCQCNGHAATCDKITGVCSNCKHNTTGEHCENCEVGYHGNATTGTPYDCLICACPLPITSNNFATSCELNEEGDKISCECIPGYFGPRCEACAAGFYGRPEQPGDFCKPCDCSGNIDPTDPGSCDTLTGNCTRCLHNTSGNLCELCAPGFFGDAKLRDCQSCVCDRCGTGECDHDTGRCQCLPNVVGEKCDRCEDKHYGFSTCQGCKACDCQLASESLQCDDISGQCRCKPGVVGRNCDRCASGFWQYTTQGCVTCGCNSEYSIGVGCSAETGQCECLPGVVGEKCDHCPPRWVLIPDQGCFECDTCHHALLDVTDEMERRLGPISVDFETVAASYFTTQRLKYFNDSVNQLRPDVDAQLSNQVDISPATDRVNEIENEARSLNRLAQYKKDDARNTEGGKLKQEAQEVEGLILDTVRQSEAIVTEIKDLAVSLELGSGPQVDQALDEAKHILDEISQADSSNMELEAQQGRDKAADLLEKMKAFAGPPDNMTEALEALRDRIFQLDLKLNDLLNHTQEAQANAQKVEALNNKNRNSSLISRVNNVKYLTKDANLTLSDAKELVQNASTLLDKAKAAFMDLPSERDDLQVARDGLSQKTAMENDELANVQDVVTAAASHTDQLAAQAAMLDSMLTD</sequence>
<evidence type="ECO:0000256" key="9">
    <source>
        <dbReference type="ARBA" id="ARBA00023292"/>
    </source>
</evidence>
<feature type="non-terminal residue" evidence="14">
    <location>
        <position position="1361"/>
    </location>
</feature>
<feature type="domain" description="Laminin EGF-like" evidence="12">
    <location>
        <begin position="392"/>
        <end position="443"/>
    </location>
</feature>
<dbReference type="EMBL" id="GEBQ01007985">
    <property type="protein sequence ID" value="JAT31992.1"/>
    <property type="molecule type" value="Transcribed_RNA"/>
</dbReference>
<evidence type="ECO:0000256" key="4">
    <source>
        <dbReference type="ARBA" id="ARBA00022729"/>
    </source>
</evidence>
<dbReference type="FunFam" id="2.10.25.10:FF:000106">
    <property type="entry name" value="Heparan sulfate proteoglycan 2"/>
    <property type="match status" value="1"/>
</dbReference>
<feature type="disulfide bond" evidence="10">
    <location>
        <begin position="954"/>
        <end position="963"/>
    </location>
</feature>
<dbReference type="Pfam" id="PF24973">
    <property type="entry name" value="EGF_LMN_ATRN"/>
    <property type="match status" value="1"/>
</dbReference>
<dbReference type="InterPro" id="IPR056863">
    <property type="entry name" value="LMN_ATRN_NET-like_EGF"/>
</dbReference>
<feature type="disulfide bond" evidence="10">
    <location>
        <begin position="746"/>
        <end position="755"/>
    </location>
</feature>
<keyword evidence="3" id="KW-0272">Extracellular matrix</keyword>
<dbReference type="FunFam" id="2.10.25.10:FF:000033">
    <property type="entry name" value="Laminin subunit alpha 2"/>
    <property type="match status" value="1"/>
</dbReference>
<evidence type="ECO:0000256" key="1">
    <source>
        <dbReference type="ARBA" id="ARBA00004302"/>
    </source>
</evidence>
<dbReference type="SMART" id="SM00181">
    <property type="entry name" value="EGF"/>
    <property type="match status" value="6"/>
</dbReference>
<dbReference type="CDD" id="cd00055">
    <property type="entry name" value="EGF_Lam"/>
    <property type="match status" value="10"/>
</dbReference>
<evidence type="ECO:0000256" key="6">
    <source>
        <dbReference type="ARBA" id="ARBA00022869"/>
    </source>
</evidence>
<keyword evidence="8" id="KW-0325">Glycoprotein</keyword>
<keyword evidence="2" id="KW-0964">Secreted</keyword>
<dbReference type="GO" id="GO:0005604">
    <property type="term" value="C:basement membrane"/>
    <property type="evidence" value="ECO:0007669"/>
    <property type="project" value="UniProtKB-SubCell"/>
</dbReference>
<proteinExistence type="predicted"/>
<dbReference type="InterPro" id="IPR050440">
    <property type="entry name" value="Laminin/Netrin_ECM"/>
</dbReference>
<dbReference type="PANTHER" id="PTHR10574">
    <property type="entry name" value="NETRIN/LAMININ-RELATED"/>
    <property type="match status" value="1"/>
</dbReference>
<evidence type="ECO:0000256" key="7">
    <source>
        <dbReference type="ARBA" id="ARBA00023157"/>
    </source>
</evidence>
<keyword evidence="5" id="KW-0677">Repeat</keyword>
<keyword evidence="9 10" id="KW-0424">Laminin EGF-like domain</keyword>
<dbReference type="PRINTS" id="PR00011">
    <property type="entry name" value="EGFLAMININ"/>
</dbReference>
<dbReference type="FunFam" id="2.10.25.10:FF:000051">
    <property type="entry name" value="Laminin subunit alpha 4"/>
    <property type="match status" value="1"/>
</dbReference>
<dbReference type="FunFam" id="2.10.25.10:FF:000224">
    <property type="entry name" value="Usherin"/>
    <property type="match status" value="1"/>
</dbReference>
<dbReference type="GO" id="GO:0030334">
    <property type="term" value="P:regulation of cell migration"/>
    <property type="evidence" value="ECO:0007669"/>
    <property type="project" value="InterPro"/>
</dbReference>
<reference evidence="14" key="1">
    <citation type="submission" date="2015-11" db="EMBL/GenBank/DDBJ databases">
        <title>De novo transcriptome assembly of four potential Pierce s Disease insect vectors from Arizona vineyards.</title>
        <authorList>
            <person name="Tassone E.E."/>
        </authorList>
    </citation>
    <scope>NUCLEOTIDE SEQUENCE</scope>
</reference>
<feature type="domain" description="Laminin EGF-like" evidence="12">
    <location>
        <begin position="727"/>
        <end position="776"/>
    </location>
</feature>
<evidence type="ECO:0000259" key="13">
    <source>
        <dbReference type="PROSITE" id="PS51115"/>
    </source>
</evidence>
<evidence type="ECO:0000256" key="11">
    <source>
        <dbReference type="SAM" id="Coils"/>
    </source>
</evidence>
<dbReference type="PROSITE" id="PS51115">
    <property type="entry name" value="LAMININ_IVA"/>
    <property type="match status" value="1"/>
</dbReference>
<dbReference type="FunFam" id="2.10.25.10:FF:000074">
    <property type="entry name" value="Laminin subunit alpha"/>
    <property type="match status" value="1"/>
</dbReference>
<keyword evidence="7 10" id="KW-1015">Disulfide bond</keyword>
<feature type="domain" description="Laminin IV type A" evidence="13">
    <location>
        <begin position="510"/>
        <end position="693"/>
    </location>
</feature>
<dbReference type="Gene3D" id="2.10.25.10">
    <property type="entry name" value="Laminin"/>
    <property type="match status" value="11"/>
</dbReference>
<evidence type="ECO:0000256" key="5">
    <source>
        <dbReference type="ARBA" id="ARBA00022737"/>
    </source>
</evidence>
<dbReference type="SMART" id="SM00180">
    <property type="entry name" value="EGF_Lam"/>
    <property type="match status" value="11"/>
</dbReference>
<feature type="disulfide bond" evidence="10">
    <location>
        <begin position="323"/>
        <end position="332"/>
    </location>
</feature>
<feature type="domain" description="Laminin EGF-like" evidence="12">
    <location>
        <begin position="302"/>
        <end position="347"/>
    </location>
</feature>
<evidence type="ECO:0000256" key="3">
    <source>
        <dbReference type="ARBA" id="ARBA00022530"/>
    </source>
</evidence>
<feature type="disulfide bond" evidence="10">
    <location>
        <begin position="302"/>
        <end position="314"/>
    </location>
</feature>
<dbReference type="GO" id="GO:0009888">
    <property type="term" value="P:tissue development"/>
    <property type="evidence" value="ECO:0007669"/>
    <property type="project" value="TreeGrafter"/>
</dbReference>
<dbReference type="SUPFAM" id="SSF57196">
    <property type="entry name" value="EGF/Laminin"/>
    <property type="match status" value="11"/>
</dbReference>
<accession>A0A1B6M7T3</accession>
<feature type="domain" description="Laminin EGF-like" evidence="12">
    <location>
        <begin position="835"/>
        <end position="886"/>
    </location>
</feature>
<evidence type="ECO:0008006" key="15">
    <source>
        <dbReference type="Google" id="ProtNLM"/>
    </source>
</evidence>
<organism evidence="14">
    <name type="scientific">Graphocephala atropunctata</name>
    <dbReference type="NCBI Taxonomy" id="36148"/>
    <lineage>
        <taxon>Eukaryota</taxon>
        <taxon>Metazoa</taxon>
        <taxon>Ecdysozoa</taxon>
        <taxon>Arthropoda</taxon>
        <taxon>Hexapoda</taxon>
        <taxon>Insecta</taxon>
        <taxon>Pterygota</taxon>
        <taxon>Neoptera</taxon>
        <taxon>Paraneoptera</taxon>
        <taxon>Hemiptera</taxon>
        <taxon>Auchenorrhyncha</taxon>
        <taxon>Membracoidea</taxon>
        <taxon>Cicadellidae</taxon>
        <taxon>Cicadellinae</taxon>
        <taxon>Cicadellini</taxon>
        <taxon>Graphocephala</taxon>
    </lineage>
</organism>
<feature type="domain" description="Laminin EGF-like" evidence="12">
    <location>
        <begin position="887"/>
        <end position="933"/>
    </location>
</feature>
<comment type="subcellular location">
    <subcellularLocation>
        <location evidence="1">Secreted</location>
        <location evidence="1">Extracellular space</location>
        <location evidence="1">Extracellular matrix</location>
        <location evidence="1">Basement membrane</location>
    </subcellularLocation>
</comment>